<keyword evidence="6 14" id="KW-0493">Microtubule</keyword>
<evidence type="ECO:0000313" key="16">
    <source>
        <dbReference type="EMBL" id="KAK2572095.1"/>
    </source>
</evidence>
<comment type="similarity">
    <text evidence="4 14">Belongs to the tubulin family.</text>
</comment>
<dbReference type="GO" id="GO:0005634">
    <property type="term" value="C:nucleus"/>
    <property type="evidence" value="ECO:0007669"/>
    <property type="project" value="UniProtKB-SubCell"/>
</dbReference>
<dbReference type="GO" id="GO:0005929">
    <property type="term" value="C:cilium"/>
    <property type="evidence" value="ECO:0007669"/>
    <property type="project" value="UniProtKB-SubCell"/>
</dbReference>
<dbReference type="SUPFAM" id="SSF52490">
    <property type="entry name" value="Tubulin nucleotide-binding domain-like"/>
    <property type="match status" value="1"/>
</dbReference>
<dbReference type="PANTHER" id="PTHR11588">
    <property type="entry name" value="TUBULIN"/>
    <property type="match status" value="1"/>
</dbReference>
<dbReference type="GO" id="GO:0005874">
    <property type="term" value="C:microtubule"/>
    <property type="evidence" value="ECO:0007669"/>
    <property type="project" value="UniProtKB-KW"/>
</dbReference>
<dbReference type="AlphaFoldDB" id="A0AAD9R3F3"/>
<evidence type="ECO:0000259" key="15">
    <source>
        <dbReference type="SMART" id="SM00864"/>
    </source>
</evidence>
<dbReference type="PRINTS" id="PR01224">
    <property type="entry name" value="DELTATUBULIN"/>
</dbReference>
<keyword evidence="10" id="KW-0539">Nucleus</keyword>
<evidence type="ECO:0000256" key="11">
    <source>
        <dbReference type="ARBA" id="ARBA00023273"/>
    </source>
</evidence>
<evidence type="ECO:0000256" key="9">
    <source>
        <dbReference type="ARBA" id="ARBA00023134"/>
    </source>
</evidence>
<dbReference type="Gene3D" id="3.40.50.1440">
    <property type="entry name" value="Tubulin/FtsZ, GTPase domain"/>
    <property type="match status" value="1"/>
</dbReference>
<evidence type="ECO:0000256" key="2">
    <source>
        <dbReference type="ARBA" id="ARBA00004123"/>
    </source>
</evidence>
<dbReference type="CDD" id="cd02189">
    <property type="entry name" value="delta_zeta_tubulin-like"/>
    <property type="match status" value="1"/>
</dbReference>
<comment type="caution">
    <text evidence="16">The sequence shown here is derived from an EMBL/GenBank/DDBJ whole genome shotgun (WGS) entry which is preliminary data.</text>
</comment>
<dbReference type="InterPro" id="IPR036525">
    <property type="entry name" value="Tubulin/FtsZ_GTPase_sf"/>
</dbReference>
<dbReference type="Pfam" id="PF00091">
    <property type="entry name" value="Tubulin"/>
    <property type="match status" value="1"/>
</dbReference>
<evidence type="ECO:0000256" key="1">
    <source>
        <dbReference type="ARBA" id="ARBA00004114"/>
    </source>
</evidence>
<evidence type="ECO:0000256" key="5">
    <source>
        <dbReference type="ARBA" id="ARBA00014184"/>
    </source>
</evidence>
<name>A0AAD9R3F3_ACRCE</name>
<evidence type="ECO:0000256" key="14">
    <source>
        <dbReference type="RuleBase" id="RU000352"/>
    </source>
</evidence>
<evidence type="ECO:0000256" key="13">
    <source>
        <dbReference type="ARBA" id="ARBA00046149"/>
    </source>
</evidence>
<keyword evidence="9 14" id="KW-0342">GTP-binding</keyword>
<evidence type="ECO:0000256" key="7">
    <source>
        <dbReference type="ARBA" id="ARBA00022741"/>
    </source>
</evidence>
<evidence type="ECO:0000313" key="17">
    <source>
        <dbReference type="Proteomes" id="UP001249851"/>
    </source>
</evidence>
<dbReference type="SMART" id="SM00864">
    <property type="entry name" value="Tubulin"/>
    <property type="match status" value="1"/>
</dbReference>
<dbReference type="Gene3D" id="1.10.287.600">
    <property type="entry name" value="Helix hairpin bin"/>
    <property type="match status" value="1"/>
</dbReference>
<reference evidence="16" key="2">
    <citation type="journal article" date="2023" name="Science">
        <title>Genomic signatures of disease resistance in endangered staghorn corals.</title>
        <authorList>
            <person name="Vollmer S.V."/>
            <person name="Selwyn J.D."/>
            <person name="Despard B.A."/>
            <person name="Roesel C.L."/>
        </authorList>
    </citation>
    <scope>NUCLEOTIDE SEQUENCE</scope>
    <source>
        <strain evidence="16">K2</strain>
    </source>
</reference>
<evidence type="ECO:0000256" key="4">
    <source>
        <dbReference type="ARBA" id="ARBA00009636"/>
    </source>
</evidence>
<dbReference type="GO" id="GO:0007017">
    <property type="term" value="P:microtubule-based process"/>
    <property type="evidence" value="ECO:0007669"/>
    <property type="project" value="InterPro"/>
</dbReference>
<gene>
    <name evidence="16" type="ORF">P5673_002294</name>
</gene>
<evidence type="ECO:0000256" key="10">
    <source>
        <dbReference type="ARBA" id="ARBA00023242"/>
    </source>
</evidence>
<dbReference type="InterPro" id="IPR003008">
    <property type="entry name" value="Tubulin_FtsZ_GTPase"/>
</dbReference>
<dbReference type="PRINTS" id="PR01161">
    <property type="entry name" value="TUBULIN"/>
</dbReference>
<dbReference type="GO" id="GO:0005814">
    <property type="term" value="C:centriole"/>
    <property type="evidence" value="ECO:0007669"/>
    <property type="project" value="UniProtKB-SubCell"/>
</dbReference>
<dbReference type="InterPro" id="IPR000217">
    <property type="entry name" value="Tubulin"/>
</dbReference>
<keyword evidence="8" id="KW-0970">Cilium biogenesis/degradation</keyword>
<dbReference type="SUPFAM" id="SSF55307">
    <property type="entry name" value="Tubulin C-terminal domain-like"/>
    <property type="match status" value="1"/>
</dbReference>
<protein>
    <recommendedName>
        <fullName evidence="5">Tubulin delta chain</fullName>
    </recommendedName>
    <alternativeName>
        <fullName evidence="12">Delta-tubulin</fullName>
    </alternativeName>
</protein>
<evidence type="ECO:0000256" key="3">
    <source>
        <dbReference type="ARBA" id="ARBA00004138"/>
    </source>
</evidence>
<dbReference type="GO" id="GO:0005200">
    <property type="term" value="F:structural constituent of cytoskeleton"/>
    <property type="evidence" value="ECO:0007669"/>
    <property type="project" value="InterPro"/>
</dbReference>
<dbReference type="GO" id="GO:0030030">
    <property type="term" value="P:cell projection organization"/>
    <property type="evidence" value="ECO:0007669"/>
    <property type="project" value="UniProtKB-KW"/>
</dbReference>
<dbReference type="InterPro" id="IPR017975">
    <property type="entry name" value="Tubulin_CS"/>
</dbReference>
<reference evidence="16" key="1">
    <citation type="journal article" date="2023" name="G3 (Bethesda)">
        <title>Whole genome assembly and annotation of the endangered Caribbean coral Acropora cervicornis.</title>
        <authorList>
            <person name="Selwyn J.D."/>
            <person name="Vollmer S.V."/>
        </authorList>
    </citation>
    <scope>NUCLEOTIDE SEQUENCE</scope>
    <source>
        <strain evidence="16">K2</strain>
    </source>
</reference>
<dbReference type="GO" id="GO:0005525">
    <property type="term" value="F:GTP binding"/>
    <property type="evidence" value="ECO:0007669"/>
    <property type="project" value="UniProtKB-UniRule"/>
</dbReference>
<accession>A0AAD9R3F3</accession>
<dbReference type="InterPro" id="IPR023123">
    <property type="entry name" value="Tubulin_C"/>
</dbReference>
<feature type="domain" description="Tubulin/FtsZ GTPase" evidence="15">
    <location>
        <begin position="52"/>
        <end position="252"/>
    </location>
</feature>
<proteinExistence type="inferred from homology"/>
<keyword evidence="7 14" id="KW-0547">Nucleotide-binding</keyword>
<comment type="subcellular location">
    <subcellularLocation>
        <location evidence="3">Cell projection</location>
        <location evidence="3">Cilium</location>
    </subcellularLocation>
    <subcellularLocation>
        <location evidence="1">Cytoplasm</location>
        <location evidence="1">Cytoskeleton</location>
        <location evidence="1">Microtubule organizing center</location>
        <location evidence="1">Centrosome</location>
        <location evidence="1">Centriole</location>
    </subcellularLocation>
    <subcellularLocation>
        <location evidence="2">Nucleus</location>
    </subcellularLocation>
</comment>
<dbReference type="InterPro" id="IPR008280">
    <property type="entry name" value="Tub_FtsZ_C"/>
</dbReference>
<comment type="function">
    <text evidence="13">Acts as a positive regulator of hedgehog signaling and regulates ciliary function.</text>
</comment>
<dbReference type="InterPro" id="IPR002967">
    <property type="entry name" value="Delta_tubulin"/>
</dbReference>
<evidence type="ECO:0000256" key="12">
    <source>
        <dbReference type="ARBA" id="ARBA00030594"/>
    </source>
</evidence>
<dbReference type="Proteomes" id="UP001249851">
    <property type="component" value="Unassembled WGS sequence"/>
</dbReference>
<keyword evidence="17" id="KW-1185">Reference proteome</keyword>
<evidence type="ECO:0000256" key="8">
    <source>
        <dbReference type="ARBA" id="ARBA00022794"/>
    </source>
</evidence>
<dbReference type="EMBL" id="JARQWQ010000004">
    <property type="protein sequence ID" value="KAK2572095.1"/>
    <property type="molecule type" value="Genomic_DNA"/>
</dbReference>
<sequence>MSVVSLQLGQCGNQIGGELFNLLIEDATKLNPQFFSKSVDSKVNHEYDCEVVERFFTRDKTGNSLNARAVMIDMESKAISQTLSQAKKSGKWCYPEGQQFCQKRGSGNNWAHGFLEHGPKSWERVLDMVQKEVEKCDRFCGFLIFMSLAGGTGSGVGAYITGSLRDEFPHSFILNQVVWPYGTGEVIVQNYNAILTLSHLYRCSDGIVILENDKLQNICSRLMNLKHISFKDINEVISHKLASVLQPVKLFSQGRDAGFYKHATSVRNLLGDLIEQVCPHPEYKLMTLKNIPQMSEKSLAYSTYTWTGLLKHLRQMLIADASMEEGIDWEVKIPVPSNPDGEDYHQRPGELPRLKTRFNKSIANLLVLRGVDVHKSDLASFTDPRLNASWVPSGCATTIWCHPRPFNNYEKSATLLSNSQTPVAPLNFVVQKAWNMFTSRAYVHQYLKYGMAEDHFVDSFAATEQIIKSYSSL</sequence>
<dbReference type="PROSITE" id="PS00227">
    <property type="entry name" value="TUBULIN"/>
    <property type="match status" value="1"/>
</dbReference>
<dbReference type="FunFam" id="3.40.50.1440:FF:000021">
    <property type="entry name" value="Tubulin delta chain"/>
    <property type="match status" value="1"/>
</dbReference>
<organism evidence="16 17">
    <name type="scientific">Acropora cervicornis</name>
    <name type="common">Staghorn coral</name>
    <dbReference type="NCBI Taxonomy" id="6130"/>
    <lineage>
        <taxon>Eukaryota</taxon>
        <taxon>Metazoa</taxon>
        <taxon>Cnidaria</taxon>
        <taxon>Anthozoa</taxon>
        <taxon>Hexacorallia</taxon>
        <taxon>Scleractinia</taxon>
        <taxon>Astrocoeniina</taxon>
        <taxon>Acroporidae</taxon>
        <taxon>Acropora</taxon>
    </lineage>
</organism>
<evidence type="ECO:0000256" key="6">
    <source>
        <dbReference type="ARBA" id="ARBA00022701"/>
    </source>
</evidence>
<keyword evidence="11" id="KW-0966">Cell projection</keyword>